<evidence type="ECO:0008006" key="3">
    <source>
        <dbReference type="Google" id="ProtNLM"/>
    </source>
</evidence>
<organism evidence="1 2">
    <name type="scientific">Haematococcus lacustris</name>
    <name type="common">Green alga</name>
    <name type="synonym">Haematococcus pluvialis</name>
    <dbReference type="NCBI Taxonomy" id="44745"/>
    <lineage>
        <taxon>Eukaryota</taxon>
        <taxon>Viridiplantae</taxon>
        <taxon>Chlorophyta</taxon>
        <taxon>core chlorophytes</taxon>
        <taxon>Chlorophyceae</taxon>
        <taxon>CS clade</taxon>
        <taxon>Chlamydomonadales</taxon>
        <taxon>Haematococcaceae</taxon>
        <taxon>Haematococcus</taxon>
    </lineage>
</organism>
<name>A0A699YUS2_HAELA</name>
<keyword evidence="2" id="KW-1185">Reference proteome</keyword>
<dbReference type="Proteomes" id="UP000485058">
    <property type="component" value="Unassembled WGS sequence"/>
</dbReference>
<evidence type="ECO:0000313" key="1">
    <source>
        <dbReference type="EMBL" id="GFH12985.1"/>
    </source>
</evidence>
<proteinExistence type="predicted"/>
<reference evidence="1 2" key="1">
    <citation type="submission" date="2020-02" db="EMBL/GenBank/DDBJ databases">
        <title>Draft genome sequence of Haematococcus lacustris strain NIES-144.</title>
        <authorList>
            <person name="Morimoto D."/>
            <person name="Nakagawa S."/>
            <person name="Yoshida T."/>
            <person name="Sawayama S."/>
        </authorList>
    </citation>
    <scope>NUCLEOTIDE SEQUENCE [LARGE SCALE GENOMIC DNA]</scope>
    <source>
        <strain evidence="1 2">NIES-144</strain>
    </source>
</reference>
<comment type="caution">
    <text evidence="1">The sequence shown here is derived from an EMBL/GenBank/DDBJ whole genome shotgun (WGS) entry which is preliminary data.</text>
</comment>
<dbReference type="NCBIfam" id="NF047558">
    <property type="entry name" value="TPR_END_plus"/>
    <property type="match status" value="1"/>
</dbReference>
<protein>
    <recommendedName>
        <fullName evidence="3">TPR_REGION domain-containing protein</fullName>
    </recommendedName>
</protein>
<accession>A0A699YUS2</accession>
<gene>
    <name evidence="1" type="ORF">HaLaN_08779</name>
</gene>
<dbReference type="AlphaFoldDB" id="A0A699YUS2"/>
<dbReference type="EMBL" id="BLLF01000561">
    <property type="protein sequence ID" value="GFH12985.1"/>
    <property type="molecule type" value="Genomic_DNA"/>
</dbReference>
<sequence>MFQCTALWSDALELFERALTLPGTGIKRFRDKPKLASDREKMTALYNISCCHSQLGDVRSGLVALAGCLEVGYADFEQIRRDPDLATLRKDERFDGLLKRFEPSGMSAAMGFDLSSLFGKK</sequence>
<evidence type="ECO:0000313" key="2">
    <source>
        <dbReference type="Proteomes" id="UP000485058"/>
    </source>
</evidence>